<dbReference type="PANTHER" id="PTHR12899">
    <property type="entry name" value="39S RIBOSOMAL PROTEIN L18, MITOCHONDRIAL"/>
    <property type="match status" value="1"/>
</dbReference>
<proteinExistence type="inferred from homology"/>
<evidence type="ECO:0000313" key="6">
    <source>
        <dbReference type="Proteomes" id="UP000290289"/>
    </source>
</evidence>
<dbReference type="CDD" id="cd00432">
    <property type="entry name" value="Ribosomal_L18_L5e"/>
    <property type="match status" value="1"/>
</dbReference>
<dbReference type="SMR" id="A0A498HLX2"/>
<evidence type="ECO:0000256" key="4">
    <source>
        <dbReference type="SAM" id="MobiDB-lite"/>
    </source>
</evidence>
<evidence type="ECO:0000256" key="3">
    <source>
        <dbReference type="ARBA" id="ARBA00023274"/>
    </source>
</evidence>
<dbReference type="Proteomes" id="UP000290289">
    <property type="component" value="Chromosome 16"/>
</dbReference>
<dbReference type="GO" id="GO:0005840">
    <property type="term" value="C:ribosome"/>
    <property type="evidence" value="ECO:0007669"/>
    <property type="project" value="UniProtKB-KW"/>
</dbReference>
<dbReference type="GO" id="GO:0003735">
    <property type="term" value="F:structural constituent of ribosome"/>
    <property type="evidence" value="ECO:0007669"/>
    <property type="project" value="InterPro"/>
</dbReference>
<organism evidence="5 6">
    <name type="scientific">Malus domestica</name>
    <name type="common">Apple</name>
    <name type="synonym">Pyrus malus</name>
    <dbReference type="NCBI Taxonomy" id="3750"/>
    <lineage>
        <taxon>Eukaryota</taxon>
        <taxon>Viridiplantae</taxon>
        <taxon>Streptophyta</taxon>
        <taxon>Embryophyta</taxon>
        <taxon>Tracheophyta</taxon>
        <taxon>Spermatophyta</taxon>
        <taxon>Magnoliopsida</taxon>
        <taxon>eudicotyledons</taxon>
        <taxon>Gunneridae</taxon>
        <taxon>Pentapetalae</taxon>
        <taxon>rosids</taxon>
        <taxon>fabids</taxon>
        <taxon>Rosales</taxon>
        <taxon>Rosaceae</taxon>
        <taxon>Amygdaloideae</taxon>
        <taxon>Maleae</taxon>
        <taxon>Malus</taxon>
    </lineage>
</organism>
<dbReference type="Gene3D" id="3.30.420.100">
    <property type="match status" value="1"/>
</dbReference>
<dbReference type="InterPro" id="IPR057268">
    <property type="entry name" value="Ribosomal_L18"/>
</dbReference>
<gene>
    <name evidence="5" type="ORF">DVH24_007189</name>
</gene>
<dbReference type="EMBL" id="RDQH01000342">
    <property type="protein sequence ID" value="RXH69933.1"/>
    <property type="molecule type" value="Genomic_DNA"/>
</dbReference>
<keyword evidence="2" id="KW-0689">Ribosomal protein</keyword>
<dbReference type="STRING" id="3750.A0A498HLX2"/>
<feature type="region of interest" description="Disordered" evidence="4">
    <location>
        <begin position="49"/>
        <end position="69"/>
    </location>
</feature>
<reference evidence="5 6" key="1">
    <citation type="submission" date="2018-10" db="EMBL/GenBank/DDBJ databases">
        <title>A high-quality apple genome assembly.</title>
        <authorList>
            <person name="Hu J."/>
        </authorList>
    </citation>
    <scope>NUCLEOTIDE SEQUENCE [LARGE SCALE GENOMIC DNA]</scope>
    <source>
        <strain evidence="6">cv. HFTH1</strain>
        <tissue evidence="5">Young leaf</tissue>
    </source>
</reference>
<accession>A0A498HLX2</accession>
<evidence type="ECO:0000256" key="2">
    <source>
        <dbReference type="ARBA" id="ARBA00022980"/>
    </source>
</evidence>
<name>A0A498HLX2_MALDO</name>
<dbReference type="InterPro" id="IPR005484">
    <property type="entry name" value="Ribosomal_uL18_bac/plant/anim"/>
</dbReference>
<dbReference type="PANTHER" id="PTHR12899:SF8">
    <property type="entry name" value="RIBOSOMAL L18P_L5E FAMILY PROTEIN"/>
    <property type="match status" value="1"/>
</dbReference>
<keyword evidence="6" id="KW-1185">Reference proteome</keyword>
<comment type="similarity">
    <text evidence="1">Belongs to the universal ribosomal protein uL18 family.</text>
</comment>
<dbReference type="GO" id="GO:0008097">
    <property type="term" value="F:5S rRNA binding"/>
    <property type="evidence" value="ECO:0007669"/>
    <property type="project" value="TreeGrafter"/>
</dbReference>
<keyword evidence="3" id="KW-0687">Ribonucleoprotein</keyword>
<dbReference type="GO" id="GO:1990904">
    <property type="term" value="C:ribonucleoprotein complex"/>
    <property type="evidence" value="ECO:0007669"/>
    <property type="project" value="UniProtKB-KW"/>
</dbReference>
<dbReference type="AlphaFoldDB" id="A0A498HLX2"/>
<evidence type="ECO:0000313" key="5">
    <source>
        <dbReference type="EMBL" id="RXH69933.1"/>
    </source>
</evidence>
<dbReference type="Pfam" id="PF00861">
    <property type="entry name" value="Ribosomal_L18p"/>
    <property type="match status" value="1"/>
</dbReference>
<comment type="caution">
    <text evidence="5">The sequence shown here is derived from an EMBL/GenBank/DDBJ whole genome shotgun (WGS) entry which is preliminary data.</text>
</comment>
<protein>
    <recommendedName>
        <fullName evidence="7">50S ribosomal protein L18, chloroplastic</fullName>
    </recommendedName>
</protein>
<dbReference type="GO" id="GO:0006412">
    <property type="term" value="P:translation"/>
    <property type="evidence" value="ECO:0007669"/>
    <property type="project" value="InterPro"/>
</dbReference>
<evidence type="ECO:0000256" key="1">
    <source>
        <dbReference type="ARBA" id="ARBA00007116"/>
    </source>
</evidence>
<evidence type="ECO:0008006" key="7">
    <source>
        <dbReference type="Google" id="ProtNLM"/>
    </source>
</evidence>
<dbReference type="SUPFAM" id="SSF53137">
    <property type="entry name" value="Translational machinery components"/>
    <property type="match status" value="1"/>
</dbReference>
<sequence>MALANAAALKFSTSAFLGLRSATSNFQIQPMQQTRRTSFSAQPLVMRARGNARTDSAKTRNRRMQKKYNGTSKRPRLSVFCSDKQLYAMLVDDQNKNCLFYGSTLQKSIRRNPDCSTSEAAKRLGEELVKACNNLNIHEISSYDRNGFATGERIQAFEIAISQHGFLPR</sequence>